<protein>
    <recommendedName>
        <fullName evidence="2">TfoX N-terminal domain-containing protein</fullName>
    </recommendedName>
</protein>
<organism evidence="3 4">
    <name type="scientific">Haliangium ochraceum (strain DSM 14365 / JCM 11303 / SMP-2)</name>
    <dbReference type="NCBI Taxonomy" id="502025"/>
    <lineage>
        <taxon>Bacteria</taxon>
        <taxon>Pseudomonadati</taxon>
        <taxon>Myxococcota</taxon>
        <taxon>Polyangia</taxon>
        <taxon>Haliangiales</taxon>
        <taxon>Kofleriaceae</taxon>
        <taxon>Haliangium</taxon>
    </lineage>
</organism>
<dbReference type="InterPro" id="IPR007076">
    <property type="entry name" value="TfoX_N"/>
</dbReference>
<feature type="compositionally biased region" description="Basic residues" evidence="1">
    <location>
        <begin position="116"/>
        <end position="133"/>
    </location>
</feature>
<dbReference type="AlphaFoldDB" id="D0LJU3"/>
<reference evidence="3 4" key="1">
    <citation type="journal article" date="2010" name="Stand. Genomic Sci.">
        <title>Complete genome sequence of Haliangium ochraceum type strain (SMP-2).</title>
        <authorList>
            <consortium name="US DOE Joint Genome Institute (JGI-PGF)"/>
            <person name="Ivanova N."/>
            <person name="Daum C."/>
            <person name="Lang E."/>
            <person name="Abt B."/>
            <person name="Kopitz M."/>
            <person name="Saunders E."/>
            <person name="Lapidus A."/>
            <person name="Lucas S."/>
            <person name="Glavina Del Rio T."/>
            <person name="Nolan M."/>
            <person name="Tice H."/>
            <person name="Copeland A."/>
            <person name="Cheng J.F."/>
            <person name="Chen F."/>
            <person name="Bruce D."/>
            <person name="Goodwin L."/>
            <person name="Pitluck S."/>
            <person name="Mavromatis K."/>
            <person name="Pati A."/>
            <person name="Mikhailova N."/>
            <person name="Chen A."/>
            <person name="Palaniappan K."/>
            <person name="Land M."/>
            <person name="Hauser L."/>
            <person name="Chang Y.J."/>
            <person name="Jeffries C.D."/>
            <person name="Detter J.C."/>
            <person name="Brettin T."/>
            <person name="Rohde M."/>
            <person name="Goker M."/>
            <person name="Bristow J."/>
            <person name="Markowitz V."/>
            <person name="Eisen J.A."/>
            <person name="Hugenholtz P."/>
            <person name="Kyrpides N.C."/>
            <person name="Klenk H.P."/>
        </authorList>
    </citation>
    <scope>NUCLEOTIDE SEQUENCE [LARGE SCALE GENOMIC DNA]</scope>
    <source>
        <strain evidence="4">DSM 14365 / CIP 107738 / JCM 11303 / AJ 13395 / SMP-2</strain>
    </source>
</reference>
<gene>
    <name evidence="3" type="ordered locus">Hoch_5975</name>
</gene>
<dbReference type="EMBL" id="CP001804">
    <property type="protein sequence ID" value="ACY18450.1"/>
    <property type="molecule type" value="Genomic_DNA"/>
</dbReference>
<dbReference type="OrthoDB" id="3786860at2"/>
<name>D0LJU3_HALO1</name>
<dbReference type="HOGENOM" id="CLU_136016_3_0_7"/>
<dbReference type="RefSeq" id="WP_012831042.1">
    <property type="nucleotide sequence ID" value="NC_013440.1"/>
</dbReference>
<feature type="domain" description="TfoX N-terminal" evidence="2">
    <location>
        <begin position="20"/>
        <end position="106"/>
    </location>
</feature>
<evidence type="ECO:0000256" key="1">
    <source>
        <dbReference type="SAM" id="MobiDB-lite"/>
    </source>
</evidence>
<dbReference type="eggNOG" id="COG3070">
    <property type="taxonomic scope" value="Bacteria"/>
</dbReference>
<proteinExistence type="predicted"/>
<accession>D0LJU3</accession>
<evidence type="ECO:0000313" key="3">
    <source>
        <dbReference type="EMBL" id="ACY18450.1"/>
    </source>
</evidence>
<dbReference type="SUPFAM" id="SSF159894">
    <property type="entry name" value="YgaC/TfoX-N like"/>
    <property type="match status" value="1"/>
</dbReference>
<dbReference type="KEGG" id="hoh:Hoch_5975"/>
<dbReference type="Gene3D" id="3.30.1460.30">
    <property type="entry name" value="YgaC/TfoX-N like chaperone"/>
    <property type="match status" value="1"/>
</dbReference>
<keyword evidence="4" id="KW-1185">Reference proteome</keyword>
<sequence>MSFPKTDPSAKEFLDSLLPPEPAIERKAMFGNTAAFLNGHMFAGTFGSDIILRLPESAREQLLAEPGCQPFAPPPQGRVMREYVVVPRAWREHPERARPWLVTSLEWITSLPPKERRPRRKPKQSKARPKASR</sequence>
<feature type="region of interest" description="Disordered" evidence="1">
    <location>
        <begin position="111"/>
        <end position="133"/>
    </location>
</feature>
<dbReference type="Proteomes" id="UP000001880">
    <property type="component" value="Chromosome"/>
</dbReference>
<evidence type="ECO:0000313" key="4">
    <source>
        <dbReference type="Proteomes" id="UP000001880"/>
    </source>
</evidence>
<dbReference type="Pfam" id="PF04993">
    <property type="entry name" value="TfoX_N"/>
    <property type="match status" value="1"/>
</dbReference>
<evidence type="ECO:0000259" key="2">
    <source>
        <dbReference type="Pfam" id="PF04993"/>
    </source>
</evidence>